<dbReference type="Pfam" id="PF07137">
    <property type="entry name" value="VDE"/>
    <property type="match status" value="1"/>
</dbReference>
<reference evidence="2 3" key="1">
    <citation type="journal article" date="2010" name="Plant Cell">
        <title>The Chlorella variabilis NC64A genome reveals adaptation to photosymbiosis, coevolution with viruses, and cryptic sex.</title>
        <authorList>
            <person name="Blanc G."/>
            <person name="Duncan G."/>
            <person name="Agarkova I."/>
            <person name="Borodovsky M."/>
            <person name="Gurnon J."/>
            <person name="Kuo A."/>
            <person name="Lindquist E."/>
            <person name="Lucas S."/>
            <person name="Pangilinan J."/>
            <person name="Polle J."/>
            <person name="Salamov A."/>
            <person name="Terry A."/>
            <person name="Yamada T."/>
            <person name="Dunigan D.D."/>
            <person name="Grigoriev I.V."/>
            <person name="Claverie J.M."/>
            <person name="Van Etten J.L."/>
        </authorList>
    </citation>
    <scope>NUCLEOTIDE SEQUENCE [LARGE SCALE GENOMIC DNA]</scope>
    <source>
        <strain evidence="2 3">NC64A</strain>
    </source>
</reference>
<dbReference type="SUPFAM" id="SSF50814">
    <property type="entry name" value="Lipocalins"/>
    <property type="match status" value="1"/>
</dbReference>
<dbReference type="GO" id="GO:0010028">
    <property type="term" value="P:xanthophyll cycle"/>
    <property type="evidence" value="ECO:0007669"/>
    <property type="project" value="InterPro"/>
</dbReference>
<evidence type="ECO:0000259" key="1">
    <source>
        <dbReference type="Pfam" id="PF07137"/>
    </source>
</evidence>
<dbReference type="InterPro" id="IPR010788">
    <property type="entry name" value="VDE_dom"/>
</dbReference>
<feature type="domain" description="VDE lipocalin" evidence="1">
    <location>
        <begin position="81"/>
        <end position="326"/>
    </location>
</feature>
<dbReference type="OrthoDB" id="10258187at2759"/>
<dbReference type="STRING" id="554065.E1ZFV4"/>
<dbReference type="AlphaFoldDB" id="E1ZFV4"/>
<dbReference type="InterPro" id="IPR012674">
    <property type="entry name" value="Calycin"/>
</dbReference>
<dbReference type="FunCoup" id="E1ZFV4">
    <property type="interactions" value="521"/>
</dbReference>
<gene>
    <name evidence="2" type="primary">VDE</name>
    <name evidence="2" type="ORF">CHLNCDRAFT_35609</name>
</gene>
<dbReference type="InterPro" id="IPR044682">
    <property type="entry name" value="VDE"/>
</dbReference>
<dbReference type="PANTHER" id="PTHR33970:SF1">
    <property type="entry name" value="VIOLAXANTHIN DE-EPOXIDASE, CHLOROPLASTIC"/>
    <property type="match status" value="1"/>
</dbReference>
<proteinExistence type="predicted"/>
<protein>
    <submittedName>
        <fullName evidence="2">Uncharacterized protein VDE</fullName>
    </submittedName>
</protein>
<keyword evidence="3" id="KW-1185">Reference proteome</keyword>
<name>E1ZFV4_CHLVA</name>
<evidence type="ECO:0000313" key="2">
    <source>
        <dbReference type="EMBL" id="EFN55190.1"/>
    </source>
</evidence>
<dbReference type="Proteomes" id="UP000008141">
    <property type="component" value="Unassembled WGS sequence"/>
</dbReference>
<organism evidence="3">
    <name type="scientific">Chlorella variabilis</name>
    <name type="common">Green alga</name>
    <dbReference type="NCBI Taxonomy" id="554065"/>
    <lineage>
        <taxon>Eukaryota</taxon>
        <taxon>Viridiplantae</taxon>
        <taxon>Chlorophyta</taxon>
        <taxon>core chlorophytes</taxon>
        <taxon>Trebouxiophyceae</taxon>
        <taxon>Chlorellales</taxon>
        <taxon>Chlorellaceae</taxon>
        <taxon>Chlorella clade</taxon>
        <taxon>Chlorella</taxon>
    </lineage>
</organism>
<dbReference type="Gene3D" id="2.40.128.20">
    <property type="match status" value="1"/>
</dbReference>
<dbReference type="GO" id="GO:0046422">
    <property type="term" value="F:violaxanthin de-epoxidase activity"/>
    <property type="evidence" value="ECO:0007669"/>
    <property type="project" value="InterPro"/>
</dbReference>
<dbReference type="RefSeq" id="XP_005847292.1">
    <property type="nucleotide sequence ID" value="XM_005847230.1"/>
</dbReference>
<sequence>MQASRSTAAPTTAAPLRPLRRLVVRAAARHQQQQLEQQEPQRPGPLQHAAIGAAALLASAALLLAPSGQLAAYAADTSKVGTCLLQNCQAALANCLTDTICAENLICLQVCNGRPDETECQIKCGDKYADKAVETFTACAISEQKCVPQRVDEGLFPVPPDCSLDNTFDLSSFQGRWYITAGLNPLFDTFDCQEHFFASPEPGKVFAKINWRIPSTDPLTGDRDFIDRSVMQRFVQDAATPAVLVNKDNEFLNYQDTWWVGVYVLASKPDEYVFIYYRGQNDAWVGYGGATVYTRDARLPAEAIPELQAAAERAGLDWSKFIVTDNSCPPHPPERTLPERLQVASVRRAAQVEYELGNDLRSFGRGFTVLERDLSRGLKGAKLAQEAKLGEAKLAPPPLLTEAERALEAEAERAGKMIRRFEMEAKMGPWINWIPQSWRPILMPMP</sequence>
<evidence type="ECO:0000313" key="3">
    <source>
        <dbReference type="Proteomes" id="UP000008141"/>
    </source>
</evidence>
<accession>E1ZFV4</accession>
<dbReference type="KEGG" id="cvr:CHLNCDRAFT_35609"/>
<dbReference type="GeneID" id="17354858"/>
<dbReference type="PANTHER" id="PTHR33970">
    <property type="entry name" value="VIOLAXANTHIN DE-EPOXIDASE, CHLOROPLASTIC-RELATED"/>
    <property type="match status" value="1"/>
</dbReference>
<dbReference type="InParanoid" id="E1ZFV4"/>
<dbReference type="eggNOG" id="ENOG502QSFY">
    <property type="taxonomic scope" value="Eukaryota"/>
</dbReference>
<dbReference type="EMBL" id="GL433845">
    <property type="protein sequence ID" value="EFN55190.1"/>
    <property type="molecule type" value="Genomic_DNA"/>
</dbReference>